<organism evidence="2 3">
    <name type="scientific">Flavobacterium kingsejongi</name>
    <dbReference type="NCBI Taxonomy" id="1678728"/>
    <lineage>
        <taxon>Bacteria</taxon>
        <taxon>Pseudomonadati</taxon>
        <taxon>Bacteroidota</taxon>
        <taxon>Flavobacteriia</taxon>
        <taxon>Flavobacteriales</taxon>
        <taxon>Flavobacteriaceae</taxon>
        <taxon>Flavobacterium</taxon>
    </lineage>
</organism>
<accession>A0A2S1LLJ8</accession>
<proteinExistence type="predicted"/>
<dbReference type="AlphaFoldDB" id="A0A2S1LLJ8"/>
<dbReference type="RefSeq" id="WP_108736188.1">
    <property type="nucleotide sequence ID" value="NZ_CP020919.1"/>
</dbReference>
<dbReference type="Pfam" id="PF09413">
    <property type="entry name" value="DUF2007"/>
    <property type="match status" value="1"/>
</dbReference>
<sequence length="79" mass="9143">MEDFITVAIFNYPHEITILKHLLTDSGIVYFFENETMSSIVPMYSQAFGGIKLKVHPNDLETVTEILDQFNRNNHLKIV</sequence>
<gene>
    <name evidence="2" type="ORF">FK004_04575</name>
</gene>
<dbReference type="InterPro" id="IPR018551">
    <property type="entry name" value="DUF2007"/>
</dbReference>
<dbReference type="Proteomes" id="UP000244677">
    <property type="component" value="Chromosome"/>
</dbReference>
<dbReference type="InterPro" id="IPR011322">
    <property type="entry name" value="N-reg_PII-like_a/b"/>
</dbReference>
<evidence type="ECO:0000313" key="2">
    <source>
        <dbReference type="EMBL" id="AWG24551.1"/>
    </source>
</evidence>
<dbReference type="EMBL" id="CP020919">
    <property type="protein sequence ID" value="AWG24551.1"/>
    <property type="molecule type" value="Genomic_DNA"/>
</dbReference>
<feature type="domain" description="DUF2007" evidence="1">
    <location>
        <begin position="6"/>
        <end position="70"/>
    </location>
</feature>
<protein>
    <recommendedName>
        <fullName evidence="1">DUF2007 domain-containing protein</fullName>
    </recommendedName>
</protein>
<evidence type="ECO:0000259" key="1">
    <source>
        <dbReference type="Pfam" id="PF09413"/>
    </source>
</evidence>
<dbReference type="KEGG" id="fki:FK004_04575"/>
<evidence type="ECO:0000313" key="3">
    <source>
        <dbReference type="Proteomes" id="UP000244677"/>
    </source>
</evidence>
<dbReference type="OrthoDB" id="8480302at2"/>
<reference evidence="2 3" key="1">
    <citation type="submission" date="2017-04" db="EMBL/GenBank/DDBJ databases">
        <title>Complete genome sequence of Flavobacterium kingsejong AJ004.</title>
        <authorList>
            <person name="Lee P.C."/>
        </authorList>
    </citation>
    <scope>NUCLEOTIDE SEQUENCE [LARGE SCALE GENOMIC DNA]</scope>
    <source>
        <strain evidence="2 3">AJ004</strain>
    </source>
</reference>
<name>A0A2S1LLJ8_9FLAO</name>
<dbReference type="SUPFAM" id="SSF54913">
    <property type="entry name" value="GlnB-like"/>
    <property type="match status" value="1"/>
</dbReference>
<dbReference type="Gene3D" id="3.30.70.790">
    <property type="entry name" value="UreE, C-terminal domain"/>
    <property type="match status" value="1"/>
</dbReference>
<keyword evidence="3" id="KW-1185">Reference proteome</keyword>